<evidence type="ECO:0000313" key="2">
    <source>
        <dbReference type="Proteomes" id="UP000595140"/>
    </source>
</evidence>
<proteinExistence type="predicted"/>
<protein>
    <submittedName>
        <fullName evidence="1">Uncharacterized protein</fullName>
    </submittedName>
</protein>
<organism evidence="1 2">
    <name type="scientific">Cuscuta campestris</name>
    <dbReference type="NCBI Taxonomy" id="132261"/>
    <lineage>
        <taxon>Eukaryota</taxon>
        <taxon>Viridiplantae</taxon>
        <taxon>Streptophyta</taxon>
        <taxon>Embryophyta</taxon>
        <taxon>Tracheophyta</taxon>
        <taxon>Spermatophyta</taxon>
        <taxon>Magnoliopsida</taxon>
        <taxon>eudicotyledons</taxon>
        <taxon>Gunneridae</taxon>
        <taxon>Pentapetalae</taxon>
        <taxon>asterids</taxon>
        <taxon>lamiids</taxon>
        <taxon>Solanales</taxon>
        <taxon>Convolvulaceae</taxon>
        <taxon>Cuscuteae</taxon>
        <taxon>Cuscuta</taxon>
        <taxon>Cuscuta subgen. Grammica</taxon>
        <taxon>Cuscuta sect. Cleistogrammica</taxon>
    </lineage>
</organism>
<dbReference type="Proteomes" id="UP000595140">
    <property type="component" value="Unassembled WGS sequence"/>
</dbReference>
<reference evidence="1 2" key="1">
    <citation type="submission" date="2018-04" db="EMBL/GenBank/DDBJ databases">
        <authorList>
            <person name="Vogel A."/>
        </authorList>
    </citation>
    <scope>NUCLEOTIDE SEQUENCE [LARGE SCALE GENOMIC DNA]</scope>
</reference>
<sequence length="89" mass="9960">MIGCSETSTQADANKHSSSGVHFWIDRAASVIVPRAFGFVAFPACTFFRPGRFRLSLWNRISLDVPRLLRLVDRRLIAPLLVIPHRGVA</sequence>
<evidence type="ECO:0000313" key="1">
    <source>
        <dbReference type="EMBL" id="VFQ66884.1"/>
    </source>
</evidence>
<keyword evidence="2" id="KW-1185">Reference proteome</keyword>
<dbReference type="EMBL" id="OOIL02000560">
    <property type="protein sequence ID" value="VFQ66884.1"/>
    <property type="molecule type" value="Genomic_DNA"/>
</dbReference>
<gene>
    <name evidence="1" type="ORF">CCAM_LOCUS8660</name>
</gene>
<accession>A0A484KSE1</accession>
<name>A0A484KSE1_9ASTE</name>
<dbReference type="AlphaFoldDB" id="A0A484KSE1"/>